<evidence type="ECO:0008006" key="2">
    <source>
        <dbReference type="Google" id="ProtNLM"/>
    </source>
</evidence>
<evidence type="ECO:0000313" key="1">
    <source>
        <dbReference type="EMBL" id="GAF81419.1"/>
    </source>
</evidence>
<dbReference type="EMBL" id="BARS01008620">
    <property type="protein sequence ID" value="GAF81419.1"/>
    <property type="molecule type" value="Genomic_DNA"/>
</dbReference>
<dbReference type="Gene3D" id="3.40.50.1820">
    <property type="entry name" value="alpha/beta hydrolase"/>
    <property type="match status" value="1"/>
</dbReference>
<dbReference type="InterPro" id="IPR000801">
    <property type="entry name" value="Esterase-like"/>
</dbReference>
<organism evidence="1">
    <name type="scientific">marine sediment metagenome</name>
    <dbReference type="NCBI Taxonomy" id="412755"/>
    <lineage>
        <taxon>unclassified sequences</taxon>
        <taxon>metagenomes</taxon>
        <taxon>ecological metagenomes</taxon>
    </lineage>
</organism>
<proteinExistence type="predicted"/>
<protein>
    <recommendedName>
        <fullName evidence="2">Peptidase S9 prolyl oligopeptidase catalytic domain-containing protein</fullName>
    </recommendedName>
</protein>
<dbReference type="AlphaFoldDB" id="X0SK76"/>
<name>X0SK76_9ZZZZ</name>
<reference evidence="1" key="1">
    <citation type="journal article" date="2014" name="Front. Microbiol.">
        <title>High frequency of phylogenetically diverse reductive dehalogenase-homologous genes in deep subseafloor sedimentary metagenomes.</title>
        <authorList>
            <person name="Kawai M."/>
            <person name="Futagami T."/>
            <person name="Toyoda A."/>
            <person name="Takaki Y."/>
            <person name="Nishi S."/>
            <person name="Hori S."/>
            <person name="Arai W."/>
            <person name="Tsubouchi T."/>
            <person name="Morono Y."/>
            <person name="Uchiyama I."/>
            <person name="Ito T."/>
            <person name="Fujiyama A."/>
            <person name="Inagaki F."/>
            <person name="Takami H."/>
        </authorList>
    </citation>
    <scope>NUCLEOTIDE SEQUENCE</scope>
    <source>
        <strain evidence="1">Expedition CK06-06</strain>
    </source>
</reference>
<dbReference type="Pfam" id="PF00756">
    <property type="entry name" value="Esterase"/>
    <property type="match status" value="1"/>
</dbReference>
<feature type="non-terminal residue" evidence="1">
    <location>
        <position position="1"/>
    </location>
</feature>
<accession>X0SK76</accession>
<feature type="non-terminal residue" evidence="1">
    <location>
        <position position="365"/>
    </location>
</feature>
<dbReference type="SUPFAM" id="SSF53474">
    <property type="entry name" value="alpha/beta-Hydrolases"/>
    <property type="match status" value="1"/>
</dbReference>
<sequence length="365" mass="40409">GLNSPFNSCKLLGMDLKAADRLDPKYPTVRLEAGGEPLPMWTGVGVYTVTKDGKGYYAVVATDLSFKPVTEVVPGKSATTEPVTEKVAPIQPILQVAAKDRKNMAGKIDGRRGLPMKLILHGSCSSKPWRNNKGDEYVYFAPRWGYRSGMPGIFVVYGTRNAICLAPRDTITRPSGTYAQETFWIGYFCKPYWSRDPEPRAYLFTEQRLEWMIDWVVTRYGVDAARMDVSGQSMGSIGAMIFGMHRPELFASIYASTTPGHLWMLPNLGHTTLRLTHPTTEKVLDSKSARLLENKPPLLADGKSEYFDYTNMIESIKGHPGDLPFLCYVGGRKGGKPGAGYAKWPNQVAVARALTATHHGFGFGW</sequence>
<comment type="caution">
    <text evidence="1">The sequence shown here is derived from an EMBL/GenBank/DDBJ whole genome shotgun (WGS) entry which is preliminary data.</text>
</comment>
<dbReference type="InterPro" id="IPR029058">
    <property type="entry name" value="AB_hydrolase_fold"/>
</dbReference>
<gene>
    <name evidence="1" type="ORF">S01H1_16388</name>
</gene>